<dbReference type="AlphaFoldDB" id="A0A176S5V8"/>
<dbReference type="EMBL" id="LUTY01000453">
    <property type="protein sequence ID" value="OAD23276.1"/>
    <property type="molecule type" value="Genomic_DNA"/>
</dbReference>
<evidence type="ECO:0000313" key="2">
    <source>
        <dbReference type="Proteomes" id="UP000076962"/>
    </source>
</evidence>
<reference evidence="1 2" key="1">
    <citation type="submission" date="2016-05" db="EMBL/GenBank/DDBJ databases">
        <title>Single-cell genome of chain-forming Candidatus Thiomargarita nelsonii and comparison to other large sulfur-oxidizing bacteria.</title>
        <authorList>
            <person name="Winkel M."/>
            <person name="Salman V."/>
            <person name="Woyke T."/>
            <person name="Schulz-Vogt H."/>
            <person name="Richter M."/>
            <person name="Flood B."/>
            <person name="Bailey J."/>
            <person name="Amann R."/>
            <person name="Mussmann M."/>
        </authorList>
    </citation>
    <scope>NUCLEOTIDE SEQUENCE [LARGE SCALE GENOMIC DNA]</scope>
    <source>
        <strain evidence="1 2">THI036</strain>
    </source>
</reference>
<keyword evidence="2" id="KW-1185">Reference proteome</keyword>
<name>A0A176S5V8_9GAMM</name>
<sequence length="273" mass="30973">MVIPALAAEWSFDKMIGEVESKLPLLEKQAQVIVKMLNSEKHRQQIEADLAKSCGKDLLGSNTYLYRVLKKLDMPLEETVINAERIFKGYPTYYYGGLEWFFLVDLSTGGGYSCSNPICKAGFLDESKAQQLVNVANRLMKIQKNVMVAKQKLSKNDCVVKKASYSYKKAPSLLSKKDGTVVYDFLFNATRHTVYNKGEFFKNLKPVGGRYPSKLEKYPTIYLEYLMSLASYLEEAGIGEKDDVEVIDWDQVRKNLKGILAQKAETLEIDDLL</sequence>
<organism evidence="1 2">
    <name type="scientific">Candidatus Thiomargarita nelsonii</name>
    <dbReference type="NCBI Taxonomy" id="1003181"/>
    <lineage>
        <taxon>Bacteria</taxon>
        <taxon>Pseudomonadati</taxon>
        <taxon>Pseudomonadota</taxon>
        <taxon>Gammaproteobacteria</taxon>
        <taxon>Thiotrichales</taxon>
        <taxon>Thiotrichaceae</taxon>
        <taxon>Thiomargarita</taxon>
    </lineage>
</organism>
<comment type="caution">
    <text evidence="1">The sequence shown here is derived from an EMBL/GenBank/DDBJ whole genome shotgun (WGS) entry which is preliminary data.</text>
</comment>
<dbReference type="Proteomes" id="UP000076962">
    <property type="component" value="Unassembled WGS sequence"/>
</dbReference>
<evidence type="ECO:0000313" key="1">
    <source>
        <dbReference type="EMBL" id="OAD23276.1"/>
    </source>
</evidence>
<gene>
    <name evidence="1" type="ORF">THIOM_000896</name>
</gene>
<protein>
    <submittedName>
        <fullName evidence="1">Uncharacterized protein</fullName>
    </submittedName>
</protein>
<proteinExistence type="predicted"/>
<accession>A0A176S5V8</accession>